<sequence length="501" mass="54805">MSCDHSTFELRKPLPPKVFVINLSRRTDRAEWIAATCQTGLELVDTHIEVVRAVDSHDVELDVKSGQHTITLSFPHNEHLVLRSYVDWKLSEVSLARTQNRWRELGLEPVDDAELRLYYQREVNAAELACFASHYTLWQRVVAEQLPYAVILEDDVCPLPFLPKACHLYQQRWRYVWERLVHQEQDLRVPWDLIYLGRNRFGADGARHTADLVTAGLSTCAHAYAISQRGALKLLAMRLHEIAMPVDDLLPALYATHPREDLARLGSQLVARAAAGALDVPFCALAFELDLVWQLESLVPGAQDDTLCAVDGITGNRGDGGEGGLGGGVPYPAAAVEHANGRPAAPPFSELCASDIRVSPPLGSLSARTSRATAAPNLRPGVAPSQGGALGGCVEGDMCDLAEAASSFWKRYASASVCQPQGPGDNKHGSRHAAPPADLAPSVWISVCQLLTTRDIVALRCTSRLLYHMLRVHPHPLSATCPCTADSMSSQNLPQWLRGPI</sequence>
<organism evidence="5 6">
    <name type="scientific">Cymbomonas tetramitiformis</name>
    <dbReference type="NCBI Taxonomy" id="36881"/>
    <lineage>
        <taxon>Eukaryota</taxon>
        <taxon>Viridiplantae</taxon>
        <taxon>Chlorophyta</taxon>
        <taxon>Pyramimonadophyceae</taxon>
        <taxon>Pyramimonadales</taxon>
        <taxon>Pyramimonadaceae</taxon>
        <taxon>Cymbomonas</taxon>
    </lineage>
</organism>
<accession>A0AAE0L3C8</accession>
<dbReference type="PANTHER" id="PTHR10730:SF53">
    <property type="entry name" value="GLYCOSYLTRANSFERASE 25 FAMILY MEMBER"/>
    <property type="match status" value="1"/>
</dbReference>
<keyword evidence="6" id="KW-1185">Reference proteome</keyword>
<dbReference type="EMBL" id="LGRX02010460">
    <property type="protein sequence ID" value="KAK3270332.1"/>
    <property type="molecule type" value="Genomic_DNA"/>
</dbReference>
<evidence type="ECO:0000256" key="1">
    <source>
        <dbReference type="ARBA" id="ARBA00006721"/>
    </source>
</evidence>
<dbReference type="PANTHER" id="PTHR10730">
    <property type="entry name" value="PROCOLLAGEN-LYSINE,2-OXOGLUTARATE 5-DIOXYGENASE/GLYCOSYLTRANSFERASE 25 FAMILY MEMBER"/>
    <property type="match status" value="1"/>
</dbReference>
<dbReference type="Proteomes" id="UP001190700">
    <property type="component" value="Unassembled WGS sequence"/>
</dbReference>
<evidence type="ECO:0000313" key="5">
    <source>
        <dbReference type="EMBL" id="KAK3270332.1"/>
    </source>
</evidence>
<keyword evidence="2" id="KW-0328">Glycosyltransferase</keyword>
<evidence type="ECO:0000259" key="4">
    <source>
        <dbReference type="Pfam" id="PF01755"/>
    </source>
</evidence>
<dbReference type="InterPro" id="IPR050757">
    <property type="entry name" value="Collagen_mod_GT25"/>
</dbReference>
<proteinExistence type="inferred from homology"/>
<comment type="similarity">
    <text evidence="1">Belongs to the glycosyltransferase 25 family.</text>
</comment>
<protein>
    <recommendedName>
        <fullName evidence="4">Glycosyl transferase family 25 domain-containing protein</fullName>
    </recommendedName>
</protein>
<gene>
    <name evidence="5" type="ORF">CYMTET_21266</name>
</gene>
<dbReference type="AlphaFoldDB" id="A0AAE0L3C8"/>
<evidence type="ECO:0000256" key="3">
    <source>
        <dbReference type="ARBA" id="ARBA00022679"/>
    </source>
</evidence>
<keyword evidence="3" id="KW-0808">Transferase</keyword>
<name>A0AAE0L3C8_9CHLO</name>
<evidence type="ECO:0000256" key="2">
    <source>
        <dbReference type="ARBA" id="ARBA00022676"/>
    </source>
</evidence>
<feature type="domain" description="Glycosyl transferase family 25" evidence="4">
    <location>
        <begin position="17"/>
        <end position="249"/>
    </location>
</feature>
<comment type="caution">
    <text evidence="5">The sequence shown here is derived from an EMBL/GenBank/DDBJ whole genome shotgun (WGS) entry which is preliminary data.</text>
</comment>
<dbReference type="CDD" id="cd06532">
    <property type="entry name" value="Glyco_transf_25"/>
    <property type="match status" value="1"/>
</dbReference>
<dbReference type="GO" id="GO:0016740">
    <property type="term" value="F:transferase activity"/>
    <property type="evidence" value="ECO:0007669"/>
    <property type="project" value="UniProtKB-KW"/>
</dbReference>
<dbReference type="Pfam" id="PF01755">
    <property type="entry name" value="Glyco_transf_25"/>
    <property type="match status" value="1"/>
</dbReference>
<evidence type="ECO:0000313" key="6">
    <source>
        <dbReference type="Proteomes" id="UP001190700"/>
    </source>
</evidence>
<reference evidence="5 6" key="1">
    <citation type="journal article" date="2015" name="Genome Biol. Evol.">
        <title>Comparative Genomics of a Bacterivorous Green Alga Reveals Evolutionary Causalities and Consequences of Phago-Mixotrophic Mode of Nutrition.</title>
        <authorList>
            <person name="Burns J.A."/>
            <person name="Paasch A."/>
            <person name="Narechania A."/>
            <person name="Kim E."/>
        </authorList>
    </citation>
    <scope>NUCLEOTIDE SEQUENCE [LARGE SCALE GENOMIC DNA]</scope>
    <source>
        <strain evidence="5 6">PLY_AMNH</strain>
    </source>
</reference>
<dbReference type="InterPro" id="IPR002654">
    <property type="entry name" value="Glyco_trans_25"/>
</dbReference>